<evidence type="ECO:0000256" key="5">
    <source>
        <dbReference type="ARBA" id="ARBA00022692"/>
    </source>
</evidence>
<dbReference type="RefSeq" id="WP_317517972.1">
    <property type="nucleotide sequence ID" value="NZ_JAPTHD010000012.1"/>
</dbReference>
<dbReference type="InterPro" id="IPR036942">
    <property type="entry name" value="Beta-barrel_TonB_sf"/>
</dbReference>
<comment type="similarity">
    <text evidence="11">Belongs to the TonB-dependent receptor family.</text>
</comment>
<comment type="subcellular location">
    <subcellularLocation>
        <location evidence="1 11">Cell outer membrane</location>
        <topology evidence="1 11">Multi-pass membrane protein</topology>
    </subcellularLocation>
</comment>
<comment type="caution">
    <text evidence="13">The sequence shown here is derived from an EMBL/GenBank/DDBJ whole genome shotgun (WGS) entry which is preliminary data.</text>
</comment>
<keyword evidence="3 11" id="KW-1134">Transmembrane beta strand</keyword>
<dbReference type="Gene3D" id="2.170.130.10">
    <property type="entry name" value="TonB-dependent receptor, plug domain"/>
    <property type="match status" value="1"/>
</dbReference>
<dbReference type="InterPro" id="IPR012910">
    <property type="entry name" value="Plug_dom"/>
</dbReference>
<dbReference type="SUPFAM" id="SSF56935">
    <property type="entry name" value="Porins"/>
    <property type="match status" value="1"/>
</dbReference>
<evidence type="ECO:0000256" key="3">
    <source>
        <dbReference type="ARBA" id="ARBA00022452"/>
    </source>
</evidence>
<keyword evidence="7" id="KW-0408">Iron</keyword>
<evidence type="ECO:0000256" key="7">
    <source>
        <dbReference type="ARBA" id="ARBA00023004"/>
    </source>
</evidence>
<keyword evidence="8" id="KW-0406">Ion transport</keyword>
<keyword evidence="10 11" id="KW-0998">Cell outer membrane</keyword>
<evidence type="ECO:0000256" key="1">
    <source>
        <dbReference type="ARBA" id="ARBA00004571"/>
    </source>
</evidence>
<dbReference type="InterPro" id="IPR037066">
    <property type="entry name" value="Plug_dom_sf"/>
</dbReference>
<evidence type="ECO:0000313" key="13">
    <source>
        <dbReference type="EMBL" id="MDV5825537.1"/>
    </source>
</evidence>
<organism evidence="13 14">
    <name type="scientific">Sphingobium naphthae</name>
    <dbReference type="NCBI Taxonomy" id="1886786"/>
    <lineage>
        <taxon>Bacteria</taxon>
        <taxon>Pseudomonadati</taxon>
        <taxon>Pseudomonadota</taxon>
        <taxon>Alphaproteobacteria</taxon>
        <taxon>Sphingomonadales</taxon>
        <taxon>Sphingomonadaceae</taxon>
        <taxon>Sphingobium</taxon>
    </lineage>
</organism>
<evidence type="ECO:0000256" key="11">
    <source>
        <dbReference type="PROSITE-ProRule" id="PRU01360"/>
    </source>
</evidence>
<dbReference type="PANTHER" id="PTHR32552">
    <property type="entry name" value="FERRICHROME IRON RECEPTOR-RELATED"/>
    <property type="match status" value="1"/>
</dbReference>
<dbReference type="EMBL" id="JAPTHD010000012">
    <property type="protein sequence ID" value="MDV5825537.1"/>
    <property type="molecule type" value="Genomic_DNA"/>
</dbReference>
<keyword evidence="5 11" id="KW-0812">Transmembrane</keyword>
<evidence type="ECO:0000256" key="9">
    <source>
        <dbReference type="ARBA" id="ARBA00023136"/>
    </source>
</evidence>
<dbReference type="Pfam" id="PF07715">
    <property type="entry name" value="Plug"/>
    <property type="match status" value="1"/>
</dbReference>
<protein>
    <submittedName>
        <fullName evidence="13">TonB-dependent receptor plug domain-containing protein</fullName>
    </submittedName>
</protein>
<dbReference type="Proteomes" id="UP001185984">
    <property type="component" value="Unassembled WGS sequence"/>
</dbReference>
<evidence type="ECO:0000256" key="2">
    <source>
        <dbReference type="ARBA" id="ARBA00022448"/>
    </source>
</evidence>
<reference evidence="14" key="1">
    <citation type="journal article" date="2022" name="J Environ Chem Eng">
        <title>Biodegradation of petroleum oil using a constructed nonpathogenic and heavy metal-tolerant bacterial consortium isolated from marine sponges.</title>
        <authorList>
            <person name="Dechsakulwatana C."/>
            <person name="Rungsihiranrut A."/>
            <person name="Muangchinda C."/>
            <person name="Ningthoujam R."/>
            <person name="Klankeo P."/>
            <person name="Pinyakong O."/>
        </authorList>
    </citation>
    <scope>NUCLEOTIDE SEQUENCE [LARGE SCALE GENOMIC DNA]</scope>
    <source>
        <strain evidence="14">MO2-4</strain>
    </source>
</reference>
<sequence>MLIAAASPAWAQAQAQTKPAELGTVTVTDTAIDEQEAETSYKVSRSISATRTDTPLIDVPQSVTVVPVKQILDQAANSIGDAIRYVPGVFSSQGEGNRETLSFRGNSTTGDFFVDGIRDDVQTYRDLYNIERLEVFKGPNAMIFGRGGIGGLINRVTKVADGRQHIGGRLEAGSFDHYRGQVDVGAPVSEMLSLRLTGVYQNSGSYRDGVDYERWGLNPTATLALGPDTTISVGYEHFEDDRVADRGVSSYLGQPLRTRRGEFFGDPDNSPTWTDTDAGTLFVEHRFSDDVVIRNRTRYAEYDKFYRNVFPGAVNTAAQVNPAGLPAGTYAPGTIVAIQAYDNATQRQNLFNQTDFNATFTTGAIEHTLLIGAEFGRQETDNLRLEGFFPTATNAQGVQTIFATIGAPRIRRPDVLWRPIASSGDNHSVAKVAAGYIQDQIALSPVFDVVVGIRYV</sequence>
<feature type="domain" description="TonB-dependent receptor plug" evidence="12">
    <location>
        <begin position="56"/>
        <end position="151"/>
    </location>
</feature>
<keyword evidence="13" id="KW-0675">Receptor</keyword>
<evidence type="ECO:0000313" key="14">
    <source>
        <dbReference type="Proteomes" id="UP001185984"/>
    </source>
</evidence>
<evidence type="ECO:0000256" key="8">
    <source>
        <dbReference type="ARBA" id="ARBA00023065"/>
    </source>
</evidence>
<dbReference type="Gene3D" id="2.40.170.20">
    <property type="entry name" value="TonB-dependent receptor, beta-barrel domain"/>
    <property type="match status" value="1"/>
</dbReference>
<evidence type="ECO:0000256" key="10">
    <source>
        <dbReference type="ARBA" id="ARBA00023237"/>
    </source>
</evidence>
<keyword evidence="9 11" id="KW-0472">Membrane</keyword>
<evidence type="ECO:0000259" key="12">
    <source>
        <dbReference type="Pfam" id="PF07715"/>
    </source>
</evidence>
<accession>A0ABU4A1C8</accession>
<dbReference type="PROSITE" id="PS52016">
    <property type="entry name" value="TONB_DEPENDENT_REC_3"/>
    <property type="match status" value="1"/>
</dbReference>
<dbReference type="InterPro" id="IPR039426">
    <property type="entry name" value="TonB-dep_rcpt-like"/>
</dbReference>
<keyword evidence="14" id="KW-1185">Reference proteome</keyword>
<evidence type="ECO:0000256" key="4">
    <source>
        <dbReference type="ARBA" id="ARBA00022496"/>
    </source>
</evidence>
<dbReference type="PANTHER" id="PTHR32552:SF68">
    <property type="entry name" value="FERRICHROME OUTER MEMBRANE TRANSPORTER_PHAGE RECEPTOR"/>
    <property type="match status" value="1"/>
</dbReference>
<proteinExistence type="inferred from homology"/>
<evidence type="ECO:0000256" key="6">
    <source>
        <dbReference type="ARBA" id="ARBA00022729"/>
    </source>
</evidence>
<name>A0ABU4A1C8_9SPHN</name>
<keyword evidence="2 11" id="KW-0813">Transport</keyword>
<keyword evidence="4" id="KW-0410">Iron transport</keyword>
<keyword evidence="6" id="KW-0732">Signal</keyword>
<gene>
    <name evidence="13" type="ORF">O0R41_18180</name>
</gene>